<name>A0A7R9FZ34_TIMSH</name>
<accession>A0A7R9FZ34</accession>
<organism evidence="2">
    <name type="scientific">Timema shepardi</name>
    <name type="common">Walking stick</name>
    <dbReference type="NCBI Taxonomy" id="629360"/>
    <lineage>
        <taxon>Eukaryota</taxon>
        <taxon>Metazoa</taxon>
        <taxon>Ecdysozoa</taxon>
        <taxon>Arthropoda</taxon>
        <taxon>Hexapoda</taxon>
        <taxon>Insecta</taxon>
        <taxon>Pterygota</taxon>
        <taxon>Neoptera</taxon>
        <taxon>Polyneoptera</taxon>
        <taxon>Phasmatodea</taxon>
        <taxon>Timematodea</taxon>
        <taxon>Timematoidea</taxon>
        <taxon>Timematidae</taxon>
        <taxon>Timema</taxon>
    </lineage>
</organism>
<sequence length="186" mass="20616">MENHLGKTTHSSPDQDSNLNLPVLSSRAAQNNKHFTQRPPERAHTRGGNTCIQQSQCNWCGAVRCTCDKLFKVTVRAFIVGNYVGGRRGISHPWECYSFIVGLSHFGKGGTSKTSTGRRRFTTQTCGLLSVESGRVEFEEEMTSLKENLSLFRRSFAAAVLGSSYDLDEMCGKGGRDPCRSRSILF</sequence>
<reference evidence="2" key="1">
    <citation type="submission" date="2020-11" db="EMBL/GenBank/DDBJ databases">
        <authorList>
            <person name="Tran Van P."/>
        </authorList>
    </citation>
    <scope>NUCLEOTIDE SEQUENCE</scope>
</reference>
<proteinExistence type="predicted"/>
<dbReference type="AlphaFoldDB" id="A0A7R9FZ34"/>
<dbReference type="EMBL" id="OC001360">
    <property type="protein sequence ID" value="CAD7259741.1"/>
    <property type="molecule type" value="Genomic_DNA"/>
</dbReference>
<feature type="region of interest" description="Disordered" evidence="1">
    <location>
        <begin position="1"/>
        <end position="20"/>
    </location>
</feature>
<gene>
    <name evidence="2" type="ORF">TSIB3V08_LOCUS3940</name>
</gene>
<evidence type="ECO:0000313" key="2">
    <source>
        <dbReference type="EMBL" id="CAD7259741.1"/>
    </source>
</evidence>
<protein>
    <submittedName>
        <fullName evidence="2">Uncharacterized protein</fullName>
    </submittedName>
</protein>
<evidence type="ECO:0000256" key="1">
    <source>
        <dbReference type="SAM" id="MobiDB-lite"/>
    </source>
</evidence>